<dbReference type="Proteomes" id="UP000236536">
    <property type="component" value="Chromosome"/>
</dbReference>
<dbReference type="RefSeq" id="WP_102874239.1">
    <property type="nucleotide sequence ID" value="NZ_CP010599.1"/>
</dbReference>
<protein>
    <submittedName>
        <fullName evidence="1">Uncharacterized protein</fullName>
    </submittedName>
</protein>
<keyword evidence="2" id="KW-1185">Reference proteome</keyword>
<dbReference type="EMBL" id="CP010705">
    <property type="protein sequence ID" value="AUQ94465.1"/>
    <property type="molecule type" value="Genomic_DNA"/>
</dbReference>
<reference evidence="1 2" key="1">
    <citation type="journal article" date="2017" name="Genome Biol. Evol.">
        <title>Trajectories and Drivers of Genome Evolution in Surface-Associated Marine Phaeobacter.</title>
        <authorList>
            <person name="Freese H.M."/>
            <person name="Sikorski J."/>
            <person name="Bunk B."/>
            <person name="Scheuner C."/>
            <person name="Meier-Kolthoff J.P."/>
            <person name="Sproer C."/>
            <person name="Gram L."/>
            <person name="Overmann J."/>
        </authorList>
    </citation>
    <scope>NUCLEOTIDE SEQUENCE [LARGE SCALE GENOMIC DNA]</scope>
    <source>
        <strain evidence="1 2">P66</strain>
    </source>
</reference>
<sequence length="65" mass="7326">MIEKHTPQGQRYWEPEDRNDVALLKMAEGATFGETTFPSGWTSPAGTQVVKDGLLYESNQPRTTR</sequence>
<evidence type="ECO:0000313" key="2">
    <source>
        <dbReference type="Proteomes" id="UP000236536"/>
    </source>
</evidence>
<gene>
    <name evidence="1" type="ORF">PhaeoP66_01682</name>
</gene>
<organism evidence="1 2">
    <name type="scientific">Phaeobacter inhibens</name>
    <dbReference type="NCBI Taxonomy" id="221822"/>
    <lineage>
        <taxon>Bacteria</taxon>
        <taxon>Pseudomonadati</taxon>
        <taxon>Pseudomonadota</taxon>
        <taxon>Alphaproteobacteria</taxon>
        <taxon>Rhodobacterales</taxon>
        <taxon>Roseobacteraceae</taxon>
        <taxon>Phaeobacter</taxon>
    </lineage>
</organism>
<proteinExistence type="predicted"/>
<evidence type="ECO:0000313" key="1">
    <source>
        <dbReference type="EMBL" id="AUQ94465.1"/>
    </source>
</evidence>
<accession>A0ABM6RDI7</accession>
<reference evidence="1 2" key="2">
    <citation type="journal article" date="2017" name="Int. J. Syst. Evol. Microbiol.">
        <title>Adaptation of Surface-Associated Bacteria to the Open Ocean: A Genomically Distinct Subpopulation of Phaeobacter gallaeciensis Colonizes Pacific Mesozooplankton.</title>
        <authorList>
            <person name="Freese H.M."/>
            <person name="Methner A."/>
            <person name="Overmann J."/>
        </authorList>
    </citation>
    <scope>NUCLEOTIDE SEQUENCE [LARGE SCALE GENOMIC DNA]</scope>
    <source>
        <strain evidence="1 2">P66</strain>
    </source>
</reference>
<name>A0ABM6RDI7_9RHOB</name>